<keyword evidence="4" id="KW-0804">Transcription</keyword>
<feature type="domain" description="HTH luxR-type" evidence="6">
    <location>
        <begin position="151"/>
        <end position="216"/>
    </location>
</feature>
<keyword evidence="2" id="KW-0805">Transcription regulation</keyword>
<keyword evidence="3" id="KW-0238">DNA-binding</keyword>
<dbReference type="OrthoDB" id="9808843at2"/>
<dbReference type="GO" id="GO:0000160">
    <property type="term" value="P:phosphorelay signal transduction system"/>
    <property type="evidence" value="ECO:0007669"/>
    <property type="project" value="InterPro"/>
</dbReference>
<dbReference type="InterPro" id="IPR011006">
    <property type="entry name" value="CheY-like_superfamily"/>
</dbReference>
<dbReference type="InterPro" id="IPR058245">
    <property type="entry name" value="NreC/VraR/RcsB-like_REC"/>
</dbReference>
<dbReference type="SMART" id="SM00448">
    <property type="entry name" value="REC"/>
    <property type="match status" value="1"/>
</dbReference>
<dbReference type="PROSITE" id="PS50043">
    <property type="entry name" value="HTH_LUXR_2"/>
    <property type="match status" value="1"/>
</dbReference>
<evidence type="ECO:0000256" key="4">
    <source>
        <dbReference type="ARBA" id="ARBA00023163"/>
    </source>
</evidence>
<dbReference type="PATRIC" id="fig|82380.11.peg.2322"/>
<evidence type="ECO:0000256" key="3">
    <source>
        <dbReference type="ARBA" id="ARBA00023125"/>
    </source>
</evidence>
<dbReference type="PANTHER" id="PTHR43214:SF24">
    <property type="entry name" value="TRANSCRIPTIONAL REGULATORY PROTEIN NARL-RELATED"/>
    <property type="match status" value="1"/>
</dbReference>
<accession>A0A0F0LB76</accession>
<dbReference type="InterPro" id="IPR016032">
    <property type="entry name" value="Sig_transdc_resp-reg_C-effctor"/>
</dbReference>
<dbReference type="GO" id="GO:0006355">
    <property type="term" value="P:regulation of DNA-templated transcription"/>
    <property type="evidence" value="ECO:0007669"/>
    <property type="project" value="InterPro"/>
</dbReference>
<reference evidence="8 9" key="1">
    <citation type="submission" date="2015-02" db="EMBL/GenBank/DDBJ databases">
        <title>Draft genome sequences of ten Microbacterium spp. with emphasis on heavy metal contaminated environments.</title>
        <authorList>
            <person name="Corretto E."/>
        </authorList>
    </citation>
    <scope>NUCLEOTIDE SEQUENCE [LARGE SCALE GENOMIC DNA]</scope>
    <source>
        <strain evidence="8 9">BEL4b</strain>
    </source>
</reference>
<dbReference type="CDD" id="cd17535">
    <property type="entry name" value="REC_NarL-like"/>
    <property type="match status" value="1"/>
</dbReference>
<dbReference type="SMART" id="SM00421">
    <property type="entry name" value="HTH_LUXR"/>
    <property type="match status" value="1"/>
</dbReference>
<evidence type="ECO:0000259" key="6">
    <source>
        <dbReference type="PROSITE" id="PS50043"/>
    </source>
</evidence>
<comment type="caution">
    <text evidence="8">The sequence shown here is derived from an EMBL/GenBank/DDBJ whole genome shotgun (WGS) entry which is preliminary data.</text>
</comment>
<dbReference type="InterPro" id="IPR039420">
    <property type="entry name" value="WalR-like"/>
</dbReference>
<protein>
    <submittedName>
        <fullName evidence="8">Response regulator protein VraR</fullName>
    </submittedName>
</protein>
<dbReference type="GO" id="GO:0003677">
    <property type="term" value="F:DNA binding"/>
    <property type="evidence" value="ECO:0007669"/>
    <property type="project" value="UniProtKB-KW"/>
</dbReference>
<dbReference type="RefSeq" id="WP_045279634.1">
    <property type="nucleotide sequence ID" value="NZ_JYIW01000025.1"/>
</dbReference>
<organism evidence="8 9">
    <name type="scientific">Microbacterium oxydans</name>
    <dbReference type="NCBI Taxonomy" id="82380"/>
    <lineage>
        <taxon>Bacteria</taxon>
        <taxon>Bacillati</taxon>
        <taxon>Actinomycetota</taxon>
        <taxon>Actinomycetes</taxon>
        <taxon>Micrococcales</taxon>
        <taxon>Microbacteriaceae</taxon>
        <taxon>Microbacterium</taxon>
    </lineage>
</organism>
<gene>
    <name evidence="8" type="primary">vraR_7</name>
    <name evidence="8" type="ORF">RS83_02287</name>
</gene>
<dbReference type="AlphaFoldDB" id="A0A0F0LB76"/>
<keyword evidence="1 5" id="KW-0597">Phosphoprotein</keyword>
<dbReference type="SUPFAM" id="SSF52172">
    <property type="entry name" value="CheY-like"/>
    <property type="match status" value="1"/>
</dbReference>
<dbReference type="SUPFAM" id="SSF46894">
    <property type="entry name" value="C-terminal effector domain of the bipartite response regulators"/>
    <property type="match status" value="1"/>
</dbReference>
<evidence type="ECO:0000256" key="1">
    <source>
        <dbReference type="ARBA" id="ARBA00022553"/>
    </source>
</evidence>
<evidence type="ECO:0000256" key="5">
    <source>
        <dbReference type="PROSITE-ProRule" id="PRU00169"/>
    </source>
</evidence>
<dbReference type="PANTHER" id="PTHR43214">
    <property type="entry name" value="TWO-COMPONENT RESPONSE REGULATOR"/>
    <property type="match status" value="1"/>
</dbReference>
<evidence type="ECO:0000313" key="8">
    <source>
        <dbReference type="EMBL" id="KJL28806.1"/>
    </source>
</evidence>
<evidence type="ECO:0000256" key="2">
    <source>
        <dbReference type="ARBA" id="ARBA00023015"/>
    </source>
</evidence>
<sequence>MTTVVLIDDQGIVRAGIRGVLESADITVLGEAQDGGIGVGLVREVLPDVVLMDLRMPGINGVEATRRIRADASLASTRVLVLTTFDGDADVLAALRAGADGFISKSAEPDELIDAVERTAAGESSLSPRASRAVTAHLASEGEPRKPDAELSARIASLTPRERDFVIAAATGADNAEIAAAQSISPFTVKTHLNRAMAKLEARDRGQLVAIAYKSGLAP</sequence>
<dbReference type="Pfam" id="PF00196">
    <property type="entry name" value="GerE"/>
    <property type="match status" value="1"/>
</dbReference>
<dbReference type="Pfam" id="PF00072">
    <property type="entry name" value="Response_reg"/>
    <property type="match status" value="1"/>
</dbReference>
<dbReference type="Proteomes" id="UP000033640">
    <property type="component" value="Unassembled WGS sequence"/>
</dbReference>
<dbReference type="PROSITE" id="PS50110">
    <property type="entry name" value="RESPONSE_REGULATORY"/>
    <property type="match status" value="1"/>
</dbReference>
<dbReference type="InterPro" id="IPR000792">
    <property type="entry name" value="Tscrpt_reg_LuxR_C"/>
</dbReference>
<dbReference type="EMBL" id="JYIW01000025">
    <property type="protein sequence ID" value="KJL28806.1"/>
    <property type="molecule type" value="Genomic_DNA"/>
</dbReference>
<dbReference type="InterPro" id="IPR001789">
    <property type="entry name" value="Sig_transdc_resp-reg_receiver"/>
</dbReference>
<dbReference type="PRINTS" id="PR00038">
    <property type="entry name" value="HTHLUXR"/>
</dbReference>
<name>A0A0F0LB76_9MICO</name>
<dbReference type="CDD" id="cd06170">
    <property type="entry name" value="LuxR_C_like"/>
    <property type="match status" value="1"/>
</dbReference>
<dbReference type="Gene3D" id="3.40.50.2300">
    <property type="match status" value="1"/>
</dbReference>
<feature type="domain" description="Response regulatory" evidence="7">
    <location>
        <begin position="3"/>
        <end position="120"/>
    </location>
</feature>
<proteinExistence type="predicted"/>
<evidence type="ECO:0000259" key="7">
    <source>
        <dbReference type="PROSITE" id="PS50110"/>
    </source>
</evidence>
<evidence type="ECO:0000313" key="9">
    <source>
        <dbReference type="Proteomes" id="UP000033640"/>
    </source>
</evidence>
<feature type="modified residue" description="4-aspartylphosphate" evidence="5">
    <location>
        <position position="53"/>
    </location>
</feature>